<name>A0A0C1N3P0_9CYAN</name>
<dbReference type="Proteomes" id="UP000029738">
    <property type="component" value="Unassembled WGS sequence"/>
</dbReference>
<protein>
    <submittedName>
        <fullName evidence="3">Uncharacterized protein</fullName>
    </submittedName>
</protein>
<evidence type="ECO:0000313" key="3">
    <source>
        <dbReference type="EMBL" id="KIE09207.1"/>
    </source>
</evidence>
<keyword evidence="1" id="KW-1133">Transmembrane helix</keyword>
<evidence type="ECO:0000313" key="2">
    <source>
        <dbReference type="EMBL" id="KAF3885058.1"/>
    </source>
</evidence>
<reference evidence="2" key="2">
    <citation type="submission" date="2019-11" db="EMBL/GenBank/DDBJ databases">
        <title>Improved Assembly of Tolypothrix boutellei genome.</title>
        <authorList>
            <person name="Sarangi A.N."/>
            <person name="Mukherjee M."/>
            <person name="Ghosh S."/>
            <person name="Singh D."/>
            <person name="Das A."/>
            <person name="Kant S."/>
            <person name="Prusty A."/>
            <person name="Tripathy S."/>
        </authorList>
    </citation>
    <scope>NUCLEOTIDE SEQUENCE</scope>
    <source>
        <strain evidence="2">VB521301</strain>
    </source>
</reference>
<comment type="caution">
    <text evidence="3">The sequence shown here is derived from an EMBL/GenBank/DDBJ whole genome shotgun (WGS) entry which is preliminary data.</text>
</comment>
<keyword evidence="4" id="KW-1185">Reference proteome</keyword>
<proteinExistence type="predicted"/>
<dbReference type="AlphaFoldDB" id="A0A0C1N3P0"/>
<reference evidence="3" key="1">
    <citation type="journal article" date="2015" name="Genome Announc.">
        <title>Draft Genome Sequence of Tolypothrix boutellei Strain VB521301.</title>
        <authorList>
            <person name="Chandrababunaidu M.M."/>
            <person name="Singh D."/>
            <person name="Sen D."/>
            <person name="Bhan S."/>
            <person name="Das S."/>
            <person name="Gupta A."/>
            <person name="Adhikary S.P."/>
            <person name="Tripathy S."/>
        </authorList>
    </citation>
    <scope>NUCLEOTIDE SEQUENCE</scope>
    <source>
        <strain evidence="3">VB521301</strain>
    </source>
</reference>
<keyword evidence="1" id="KW-0812">Transmembrane</keyword>
<sequence length="277" mass="30895">MVSLLEKKQKRTGSVLGAFAFLTFGLHLFVIFLLIVQGLTIRKLSLEKSPTFVQLIDGKAIAITEAEDLEREPQAIRQFVTNTMASLFNWSGTLPVQTVEQATKPLPDEGISIKTPQGFNKKVATSSWIASFALSEDLRQDFLRQIADLTPLEVFSNNPSQAMSGQLVIKQVSRPEKIEPGLWRVGIVADLVQKKRFQEDKKVIVPFNKDVIVKAVNTFGYPQADLMTNLQKAVYAIRAEKMEISEIRNLCLLDGYGGSTGNNSCQENIENSESFIR</sequence>
<dbReference type="OrthoDB" id="528950at2"/>
<organism evidence="3">
    <name type="scientific">Tolypothrix bouteillei VB521301</name>
    <dbReference type="NCBI Taxonomy" id="1479485"/>
    <lineage>
        <taxon>Bacteria</taxon>
        <taxon>Bacillati</taxon>
        <taxon>Cyanobacteriota</taxon>
        <taxon>Cyanophyceae</taxon>
        <taxon>Nostocales</taxon>
        <taxon>Tolypothrichaceae</taxon>
        <taxon>Tolypothrix</taxon>
    </lineage>
</organism>
<evidence type="ECO:0000256" key="1">
    <source>
        <dbReference type="SAM" id="Phobius"/>
    </source>
</evidence>
<dbReference type="EMBL" id="JHEG04000001">
    <property type="protein sequence ID" value="KAF3885058.1"/>
    <property type="molecule type" value="Genomic_DNA"/>
</dbReference>
<gene>
    <name evidence="3" type="ORF">DA73_0232940</name>
    <name evidence="2" type="ORF">DA73_0400005980</name>
</gene>
<evidence type="ECO:0000313" key="4">
    <source>
        <dbReference type="Proteomes" id="UP000029738"/>
    </source>
</evidence>
<dbReference type="RefSeq" id="WP_038084887.1">
    <property type="nucleotide sequence ID" value="NZ_JHEG04000001.1"/>
</dbReference>
<feature type="transmembrane region" description="Helical" evidence="1">
    <location>
        <begin position="12"/>
        <end position="36"/>
    </location>
</feature>
<accession>A0A0C1N3P0</accession>
<dbReference type="EMBL" id="JHEG02000058">
    <property type="protein sequence ID" value="KIE09207.1"/>
    <property type="molecule type" value="Genomic_DNA"/>
</dbReference>
<keyword evidence="1" id="KW-0472">Membrane</keyword>
<dbReference type="STRING" id="1479485.DA73_0232940"/>